<dbReference type="PANTHER" id="PTHR14155:SF627">
    <property type="entry name" value="OS06G0192800 PROTEIN"/>
    <property type="match status" value="1"/>
</dbReference>
<dbReference type="Gene3D" id="3.50.30.30">
    <property type="match status" value="1"/>
</dbReference>
<keyword evidence="12" id="KW-1185">Reference proteome</keyword>
<evidence type="ECO:0000313" key="11">
    <source>
        <dbReference type="EMBL" id="GMI31665.1"/>
    </source>
</evidence>
<evidence type="ECO:0000256" key="5">
    <source>
        <dbReference type="ARBA" id="ARBA00022833"/>
    </source>
</evidence>
<dbReference type="EMBL" id="BRYB01004471">
    <property type="protein sequence ID" value="GMI31665.1"/>
    <property type="molecule type" value="Genomic_DNA"/>
</dbReference>
<feature type="domain" description="RING-type" evidence="10">
    <location>
        <begin position="281"/>
        <end position="323"/>
    </location>
</feature>
<keyword evidence="7" id="KW-0472">Membrane</keyword>
<keyword evidence="5" id="KW-0862">Zinc</keyword>
<keyword evidence="6" id="KW-1133">Transmembrane helix</keyword>
<evidence type="ECO:0000256" key="4">
    <source>
        <dbReference type="ARBA" id="ARBA00022771"/>
    </source>
</evidence>
<dbReference type="InterPro" id="IPR046450">
    <property type="entry name" value="PA_dom_sf"/>
</dbReference>
<dbReference type="SUPFAM" id="SSF57850">
    <property type="entry name" value="RING/U-box"/>
    <property type="match status" value="1"/>
</dbReference>
<comment type="caution">
    <text evidence="11">The sequence shown here is derived from an EMBL/GenBank/DDBJ whole genome shotgun (WGS) entry which is preliminary data.</text>
</comment>
<accession>A0ABQ6MRI6</accession>
<evidence type="ECO:0000256" key="7">
    <source>
        <dbReference type="ARBA" id="ARBA00023136"/>
    </source>
</evidence>
<evidence type="ECO:0000256" key="3">
    <source>
        <dbReference type="ARBA" id="ARBA00022723"/>
    </source>
</evidence>
<feature type="region of interest" description="Disordered" evidence="9">
    <location>
        <begin position="325"/>
        <end position="360"/>
    </location>
</feature>
<keyword evidence="3" id="KW-0479">Metal-binding</keyword>
<dbReference type="InterPro" id="IPR013083">
    <property type="entry name" value="Znf_RING/FYVE/PHD"/>
</dbReference>
<keyword evidence="4 8" id="KW-0863">Zinc-finger</keyword>
<dbReference type="Proteomes" id="UP001165060">
    <property type="component" value="Unassembled WGS sequence"/>
</dbReference>
<dbReference type="Pfam" id="PF13639">
    <property type="entry name" value="zf-RING_2"/>
    <property type="match status" value="1"/>
</dbReference>
<evidence type="ECO:0000259" key="10">
    <source>
        <dbReference type="PROSITE" id="PS50089"/>
    </source>
</evidence>
<evidence type="ECO:0000313" key="12">
    <source>
        <dbReference type="Proteomes" id="UP001165060"/>
    </source>
</evidence>
<evidence type="ECO:0000256" key="9">
    <source>
        <dbReference type="SAM" id="MobiDB-lite"/>
    </source>
</evidence>
<reference evidence="11 12" key="1">
    <citation type="journal article" date="2023" name="Commun. Biol.">
        <title>Genome analysis of Parmales, the sister group of diatoms, reveals the evolutionary specialization of diatoms from phago-mixotrophs to photoautotrophs.</title>
        <authorList>
            <person name="Ban H."/>
            <person name="Sato S."/>
            <person name="Yoshikawa S."/>
            <person name="Yamada K."/>
            <person name="Nakamura Y."/>
            <person name="Ichinomiya M."/>
            <person name="Sato N."/>
            <person name="Blanc-Mathieu R."/>
            <person name="Endo H."/>
            <person name="Kuwata A."/>
            <person name="Ogata H."/>
        </authorList>
    </citation>
    <scope>NUCLEOTIDE SEQUENCE [LARGE SCALE GENOMIC DNA]</scope>
</reference>
<protein>
    <recommendedName>
        <fullName evidence="10">RING-type domain-containing protein</fullName>
    </recommendedName>
</protein>
<dbReference type="CDD" id="cd00538">
    <property type="entry name" value="PA"/>
    <property type="match status" value="1"/>
</dbReference>
<dbReference type="InterPro" id="IPR001841">
    <property type="entry name" value="Znf_RING"/>
</dbReference>
<evidence type="ECO:0000256" key="6">
    <source>
        <dbReference type="ARBA" id="ARBA00022989"/>
    </source>
</evidence>
<evidence type="ECO:0000256" key="8">
    <source>
        <dbReference type="PROSITE-ProRule" id="PRU00175"/>
    </source>
</evidence>
<dbReference type="InterPro" id="IPR003137">
    <property type="entry name" value="PA_domain"/>
</dbReference>
<sequence>MAYCRSCDEPRPAGSLGGCCEVCGAAVEASGARAAEQAAGERARLVEAAMERAAADVRNFRPEEVGGGGAVAISPELARLMAATAAAAAGGGLPAPAGGNPLTSPDDVWETPPPEAFDPTAAAAPARATSAACLKRIPRVTVSPRSSILFECVLSLAGQTALDCIVAEFGPPPPYELPELPLSPAEPGKLHVVRRGGGETFARKALRAQEAGARGVVVVQDQPVWPYVMMDSSGEAEKGGLTIPVVMVKRSDGDRLLSLLSSGAPLSGSVRAKRSPGDDDCVICRDTFAPGDAVLRMPSCVHTFHEACALQWLRSHNTCPTCRRELPTDDEGYEEERRRAGRSHAGGGRQATGWEEMLFG</sequence>
<dbReference type="Gene3D" id="3.30.40.10">
    <property type="entry name" value="Zinc/RING finger domain, C3HC4 (zinc finger)"/>
    <property type="match status" value="1"/>
</dbReference>
<feature type="region of interest" description="Disordered" evidence="9">
    <location>
        <begin position="94"/>
        <end position="123"/>
    </location>
</feature>
<keyword evidence="2" id="KW-0812">Transmembrane</keyword>
<name>A0ABQ6MRI6_9STRA</name>
<dbReference type="InterPro" id="IPR053238">
    <property type="entry name" value="RING-H2_zinc_finger"/>
</dbReference>
<evidence type="ECO:0000256" key="1">
    <source>
        <dbReference type="ARBA" id="ARBA00004370"/>
    </source>
</evidence>
<proteinExistence type="predicted"/>
<evidence type="ECO:0000256" key="2">
    <source>
        <dbReference type="ARBA" id="ARBA00022692"/>
    </source>
</evidence>
<dbReference type="SMART" id="SM00184">
    <property type="entry name" value="RING"/>
    <property type="match status" value="1"/>
</dbReference>
<dbReference type="PANTHER" id="PTHR14155">
    <property type="entry name" value="RING FINGER DOMAIN-CONTAINING"/>
    <property type="match status" value="1"/>
</dbReference>
<dbReference type="SUPFAM" id="SSF52025">
    <property type="entry name" value="PA domain"/>
    <property type="match status" value="1"/>
</dbReference>
<dbReference type="Pfam" id="PF02225">
    <property type="entry name" value="PA"/>
    <property type="match status" value="1"/>
</dbReference>
<organism evidence="11 12">
    <name type="scientific">Tetraparma gracilis</name>
    <dbReference type="NCBI Taxonomy" id="2962635"/>
    <lineage>
        <taxon>Eukaryota</taxon>
        <taxon>Sar</taxon>
        <taxon>Stramenopiles</taxon>
        <taxon>Ochrophyta</taxon>
        <taxon>Bolidophyceae</taxon>
        <taxon>Parmales</taxon>
        <taxon>Triparmaceae</taxon>
        <taxon>Tetraparma</taxon>
    </lineage>
</organism>
<comment type="subcellular location">
    <subcellularLocation>
        <location evidence="1">Membrane</location>
    </subcellularLocation>
</comment>
<dbReference type="PROSITE" id="PS50089">
    <property type="entry name" value="ZF_RING_2"/>
    <property type="match status" value="1"/>
</dbReference>
<gene>
    <name evidence="11" type="ORF">TeGR_g14036</name>
</gene>